<dbReference type="Pfam" id="PF06149">
    <property type="entry name" value="DUF969"/>
    <property type="match status" value="1"/>
</dbReference>
<feature type="transmembrane region" description="Helical" evidence="1">
    <location>
        <begin position="56"/>
        <end position="74"/>
    </location>
</feature>
<evidence type="ECO:0000313" key="3">
    <source>
        <dbReference type="Proteomes" id="UP000198504"/>
    </source>
</evidence>
<dbReference type="Proteomes" id="UP000198504">
    <property type="component" value="Unassembled WGS sequence"/>
</dbReference>
<dbReference type="AlphaFoldDB" id="A0A1H9I9B8"/>
<reference evidence="3" key="1">
    <citation type="submission" date="2016-10" db="EMBL/GenBank/DDBJ databases">
        <authorList>
            <person name="Varghese N."/>
            <person name="Submissions S."/>
        </authorList>
    </citation>
    <scope>NUCLEOTIDE SEQUENCE [LARGE SCALE GENOMIC DNA]</scope>
    <source>
        <strain evidence="3">CGMCC 4.6856</strain>
    </source>
</reference>
<protein>
    <submittedName>
        <fullName evidence="2">Uncharacterized membrane protein</fullName>
    </submittedName>
</protein>
<keyword evidence="1" id="KW-0812">Transmembrane</keyword>
<evidence type="ECO:0000256" key="1">
    <source>
        <dbReference type="SAM" id="Phobius"/>
    </source>
</evidence>
<dbReference type="InterPro" id="IPR010374">
    <property type="entry name" value="DUF969"/>
</dbReference>
<proteinExistence type="predicted"/>
<feature type="transmembrane region" description="Helical" evidence="1">
    <location>
        <begin position="164"/>
        <end position="185"/>
    </location>
</feature>
<keyword evidence="3" id="KW-1185">Reference proteome</keyword>
<organism evidence="2 3">
    <name type="scientific">Microlunatus flavus</name>
    <dbReference type="NCBI Taxonomy" id="1036181"/>
    <lineage>
        <taxon>Bacteria</taxon>
        <taxon>Bacillati</taxon>
        <taxon>Actinomycetota</taxon>
        <taxon>Actinomycetes</taxon>
        <taxon>Propionibacteriales</taxon>
        <taxon>Propionibacteriaceae</taxon>
        <taxon>Microlunatus</taxon>
    </lineage>
</organism>
<name>A0A1H9I9B8_9ACTN</name>
<gene>
    <name evidence="2" type="ORF">SAMN05421756_105140</name>
</gene>
<dbReference type="STRING" id="1036181.SAMN05421756_105140"/>
<accession>A0A1H9I9B8</accession>
<dbReference type="EMBL" id="FOFA01000005">
    <property type="protein sequence ID" value="SEQ71128.1"/>
    <property type="molecule type" value="Genomic_DNA"/>
</dbReference>
<sequence length="232" mass="24473">MLVLLGILVVVVGFALRLNPMLVVTVAGLVTGFLGGMNLLEVLDAFGTGFAGSRSVSIFLLVLPVIGLVEHFGLQQQARRLVSRLARLSAGGILAGYLLVRQVTAAIGLMSIGGHAQTVRPLVAPMTEAAAQRKYGALPDHVVQRLRAFAASTDNVGAFFGEDIFVAVGAVLLITSFVDTTYGYTLAPLQVALWAIPTAVVALLIHGTRSLLVDRSLNREMSRIGTVAEVAR</sequence>
<evidence type="ECO:0000313" key="2">
    <source>
        <dbReference type="EMBL" id="SEQ71128.1"/>
    </source>
</evidence>
<keyword evidence="1" id="KW-0472">Membrane</keyword>
<feature type="transmembrane region" description="Helical" evidence="1">
    <location>
        <begin position="191"/>
        <end position="212"/>
    </location>
</feature>
<dbReference type="RefSeq" id="WP_091181176.1">
    <property type="nucleotide sequence ID" value="NZ_FOFA01000005.1"/>
</dbReference>
<keyword evidence="1" id="KW-1133">Transmembrane helix</keyword>
<dbReference type="OrthoDB" id="80065at2"/>